<gene>
    <name evidence="1" type="ORF">Tco_0992686</name>
</gene>
<dbReference type="EMBL" id="BQNB010016948">
    <property type="protein sequence ID" value="GJT57632.1"/>
    <property type="molecule type" value="Genomic_DNA"/>
</dbReference>
<sequence>MVMAARMASVVDGVGDGGGMMQRWCGCGDEVRGGCDDGDDDESGGVMVASMGRQSEERDGAWRRVFVMNGDPAMRTLLGLAKSPPRRCGRNPSER</sequence>
<evidence type="ECO:0000313" key="2">
    <source>
        <dbReference type="Proteomes" id="UP001151760"/>
    </source>
</evidence>
<proteinExistence type="predicted"/>
<reference evidence="1" key="2">
    <citation type="submission" date="2022-01" db="EMBL/GenBank/DDBJ databases">
        <authorList>
            <person name="Yamashiro T."/>
            <person name="Shiraishi A."/>
            <person name="Satake H."/>
            <person name="Nakayama K."/>
        </authorList>
    </citation>
    <scope>NUCLEOTIDE SEQUENCE</scope>
</reference>
<protein>
    <submittedName>
        <fullName evidence="1">Uncharacterized protein</fullName>
    </submittedName>
</protein>
<comment type="caution">
    <text evidence="1">The sequence shown here is derived from an EMBL/GenBank/DDBJ whole genome shotgun (WGS) entry which is preliminary data.</text>
</comment>
<keyword evidence="2" id="KW-1185">Reference proteome</keyword>
<organism evidence="1 2">
    <name type="scientific">Tanacetum coccineum</name>
    <dbReference type="NCBI Taxonomy" id="301880"/>
    <lineage>
        <taxon>Eukaryota</taxon>
        <taxon>Viridiplantae</taxon>
        <taxon>Streptophyta</taxon>
        <taxon>Embryophyta</taxon>
        <taxon>Tracheophyta</taxon>
        <taxon>Spermatophyta</taxon>
        <taxon>Magnoliopsida</taxon>
        <taxon>eudicotyledons</taxon>
        <taxon>Gunneridae</taxon>
        <taxon>Pentapetalae</taxon>
        <taxon>asterids</taxon>
        <taxon>campanulids</taxon>
        <taxon>Asterales</taxon>
        <taxon>Asteraceae</taxon>
        <taxon>Asteroideae</taxon>
        <taxon>Anthemideae</taxon>
        <taxon>Anthemidinae</taxon>
        <taxon>Tanacetum</taxon>
    </lineage>
</organism>
<dbReference type="Proteomes" id="UP001151760">
    <property type="component" value="Unassembled WGS sequence"/>
</dbReference>
<reference evidence="1" key="1">
    <citation type="journal article" date="2022" name="Int. J. Mol. Sci.">
        <title>Draft Genome of Tanacetum Coccineum: Genomic Comparison of Closely Related Tanacetum-Family Plants.</title>
        <authorList>
            <person name="Yamashiro T."/>
            <person name="Shiraishi A."/>
            <person name="Nakayama K."/>
            <person name="Satake H."/>
        </authorList>
    </citation>
    <scope>NUCLEOTIDE SEQUENCE</scope>
</reference>
<evidence type="ECO:0000313" key="1">
    <source>
        <dbReference type="EMBL" id="GJT57632.1"/>
    </source>
</evidence>
<name>A0ABQ5F327_9ASTR</name>
<accession>A0ABQ5F327</accession>